<feature type="compositionally biased region" description="Polar residues" evidence="1">
    <location>
        <begin position="857"/>
        <end position="866"/>
    </location>
</feature>
<feature type="compositionally biased region" description="Polar residues" evidence="1">
    <location>
        <begin position="839"/>
        <end position="849"/>
    </location>
</feature>
<feature type="region of interest" description="Disordered" evidence="1">
    <location>
        <begin position="142"/>
        <end position="179"/>
    </location>
</feature>
<proteinExistence type="predicted"/>
<feature type="compositionally biased region" description="Low complexity" evidence="1">
    <location>
        <begin position="515"/>
        <end position="524"/>
    </location>
</feature>
<feature type="compositionally biased region" description="Low complexity" evidence="1">
    <location>
        <begin position="236"/>
        <end position="249"/>
    </location>
</feature>
<dbReference type="EMBL" id="HG671167">
    <property type="protein sequence ID" value="CDI80246.1"/>
    <property type="molecule type" value="Genomic_DNA"/>
</dbReference>
<evidence type="ECO:0000313" key="2">
    <source>
        <dbReference type="EMBL" id="CDI80246.1"/>
    </source>
</evidence>
<keyword evidence="3" id="KW-1185">Reference proteome</keyword>
<accession>U6GJ21</accession>
<feature type="region of interest" description="Disordered" evidence="1">
    <location>
        <begin position="1451"/>
        <end position="1476"/>
    </location>
</feature>
<dbReference type="Proteomes" id="UP000018050">
    <property type="component" value="Unassembled WGS sequence"/>
</dbReference>
<dbReference type="OMA" id="TEFEDQM"/>
<feature type="compositionally biased region" description="Polar residues" evidence="1">
    <location>
        <begin position="1124"/>
        <end position="1138"/>
    </location>
</feature>
<dbReference type="VEuPathDB" id="ToxoDB:EAH_00014220"/>
<feature type="region of interest" description="Disordered" evidence="1">
    <location>
        <begin position="1417"/>
        <end position="1438"/>
    </location>
</feature>
<feature type="compositionally biased region" description="Low complexity" evidence="1">
    <location>
        <begin position="1464"/>
        <end position="1476"/>
    </location>
</feature>
<feature type="region of interest" description="Disordered" evidence="1">
    <location>
        <begin position="218"/>
        <end position="259"/>
    </location>
</feature>
<feature type="compositionally biased region" description="Low complexity" evidence="1">
    <location>
        <begin position="390"/>
        <end position="408"/>
    </location>
</feature>
<dbReference type="PANTHER" id="PTHR28037">
    <property type="entry name" value="ALCOHOL O-ACETYLTRANSFERASE 1-RELATED"/>
    <property type="match status" value="1"/>
</dbReference>
<feature type="compositionally biased region" description="Low complexity" evidence="1">
    <location>
        <begin position="145"/>
        <end position="159"/>
    </location>
</feature>
<feature type="region of interest" description="Disordered" evidence="1">
    <location>
        <begin position="839"/>
        <end position="866"/>
    </location>
</feature>
<dbReference type="SUPFAM" id="SSF52777">
    <property type="entry name" value="CoA-dependent acyltransferases"/>
    <property type="match status" value="1"/>
</dbReference>
<evidence type="ECO:0000256" key="1">
    <source>
        <dbReference type="SAM" id="MobiDB-lite"/>
    </source>
</evidence>
<organism evidence="2 3">
    <name type="scientific">Eimeria acervulina</name>
    <name type="common">Coccidian parasite</name>
    <dbReference type="NCBI Taxonomy" id="5801"/>
    <lineage>
        <taxon>Eukaryota</taxon>
        <taxon>Sar</taxon>
        <taxon>Alveolata</taxon>
        <taxon>Apicomplexa</taxon>
        <taxon>Conoidasida</taxon>
        <taxon>Coccidia</taxon>
        <taxon>Eucoccidiorida</taxon>
        <taxon>Eimeriorina</taxon>
        <taxon>Eimeriidae</taxon>
        <taxon>Eimeria</taxon>
    </lineage>
</organism>
<dbReference type="RefSeq" id="XP_013249758.1">
    <property type="nucleotide sequence ID" value="XM_013394304.1"/>
</dbReference>
<sequence>MAPPPHRKVCSEGEQAVVCGPRSGRASTGSSAVGPPLPQYSSHDSIFMDGTRGTDSLLPEQWQSGLEDVECLPPVRFLDPTECLWNAFQRLGNLQIVNCISVVSSHRIELDTLKEAAIIVARRNQALRLVIRLSDAQETTRHRALQLQQKQQQQQQHQKQASDDGLLGEDSEASSTNSCPFSRSFCAATNRSSSSNSCRRVTSSESCAAWEWGARRSASQFSPRESSREIGGQDARSSTRNSYSSNRGGSRNGQHKEKAPLGFSMPCSCRRRAHLKFTFHERLGEPVVDVQYATVNDSLSSSGFSWPQQHGQGGMHPDLSLLEECDWMKAMAWEQKHPLNCEEGPLWRLRMMPSEEDMSAADEDSQSSPPASQVGRGLERTHTSPVSCQRGLGESNSSSSRCRSSSGSKGKRFRTHIIGVFHHSAIDGISRKEFWDELLRAVITVSNAKVYAEYASRVKALTATTAAASQPLPNYRQQKLNLEQQQPGPTPGALASSMAMQTPLTKPTYRWRRGSSNSSTSTASPGTLYLRRSSAGSTSNGLFPFGDTEYSGGSFDSPSANTWSYIRRFSAVSAGSVDSSAAYPADEALQSRHCQTDAPLTPPVTVLPPALNELFPVTPCVTALRPLMCPGHGLHIKLYLLERELLKALRNPFACYYPSKRFRACGSEYQAYKELAKALPSADLPTKQTMYRHPGGAPVQNQQQELPAGGPPPQTSEFPEDTAFTGVVTLRLSEELTAGLIAACKERKMTMNGLVTTAAAVALSRMLWRRNQVMQQHGFLADLSRVAAASSEAHHLHHSLWSSYSIQQHGEQILKAEGGETPQEEAWVHGNEQESLDTALTSTCASSEQDSAKAATSDRTQSPNSCETCSSLLSKGSCSSPDYASDLLERQGVSPVVSEGMHPYTSLHELLQTMHSGSMDKANEETKERLQGTVAFGKKSGGSLRCGWSLSHIGEMLQQLATRSPVSGEGVPGMPSRQFAKHKGPVYIYTLQAISGRRWLDKWLQEQQRNVASPTRGRKMNPSDGKQFEEFLLQHLVVSMRRHKCSRTLAAMAAASVTIYTSANPPSPHLLPLPPPRHSSSCLWGSPNGTSCSRSSSGSRTRRSTQQGLQQSPRKLGADRQHENNAFSSNPEQQQRVSSVAAANLAAAMKPVGSVHRRRKCGCPGESQGSPGAFSNDDDLCFNTAKGCVETTGQSSLSTSSSLHCTITSTLSAESLDDRADKATVYSARSTSTSCSRRLHTHARTVGSRISRGFRMIAQWLWGTRKPSSSSEKAEKQQPDLEQLPPFGLGSYALLMPLKLRVPMECNQEAEAIWTLGKACTETVHRFVSLPNPSLATFDFQLISSFAEEIQGQLKCLHPVRNDSFARPSAFLISNGGVWAANALDTFASKIHEQLRAVPERHRRLLQRALQHQMFLQQRASRRPTRPPLPSQHPCGPGAAEAVLRGKCQCGGRRPIRSNRRSGRSSGQPAASPLHAAASLPATSTCVAGAEVRLPTDIMHSGDQQQNMHHQHQVGKECTSGLERLLWGLEGLMDSLKPFDLSVDSSWSIVCQHRTGLNYFAHNCVTVNGRMNWSLQYHTNLTSREIAALYAANILEVLQEAHAQHVQEKALNQEQQSKYARYFAAEKEPGETKRAQAAAGR</sequence>
<feature type="compositionally biased region" description="Basic residues" evidence="1">
    <location>
        <begin position="1454"/>
        <end position="1463"/>
    </location>
</feature>
<feature type="region of interest" description="Disordered" evidence="1">
    <location>
        <begin position="1070"/>
        <end position="1139"/>
    </location>
</feature>
<protein>
    <submittedName>
        <fullName evidence="2">Uncharacterized protein</fullName>
    </submittedName>
</protein>
<evidence type="ECO:0000313" key="3">
    <source>
        <dbReference type="Proteomes" id="UP000018050"/>
    </source>
</evidence>
<feature type="compositionally biased region" description="Acidic residues" evidence="1">
    <location>
        <begin position="356"/>
        <end position="365"/>
    </location>
</feature>
<feature type="region of interest" description="Disordered" evidence="1">
    <location>
        <begin position="508"/>
        <end position="531"/>
    </location>
</feature>
<name>U6GJ21_EIMAC</name>
<gene>
    <name evidence="2" type="ORF">EAH_00014220</name>
</gene>
<feature type="compositionally biased region" description="Low complexity" evidence="1">
    <location>
        <begin position="1078"/>
        <end position="1099"/>
    </location>
</feature>
<dbReference type="GeneID" id="25269492"/>
<reference evidence="2" key="2">
    <citation type="submission" date="2013-10" db="EMBL/GenBank/DDBJ databases">
        <authorList>
            <person name="Aslett M."/>
        </authorList>
    </citation>
    <scope>NUCLEOTIDE SEQUENCE</scope>
    <source>
        <strain evidence="2">Houghton</strain>
    </source>
</reference>
<feature type="region of interest" description="Disordered" evidence="1">
    <location>
        <begin position="356"/>
        <end position="410"/>
    </location>
</feature>
<dbReference type="Gene3D" id="3.30.559.30">
    <property type="entry name" value="Nonribosomal peptide synthetase, condensation domain"/>
    <property type="match status" value="1"/>
</dbReference>
<dbReference type="PANTHER" id="PTHR28037:SF1">
    <property type="entry name" value="ALCOHOL O-ACETYLTRANSFERASE 1-RELATED"/>
    <property type="match status" value="1"/>
</dbReference>
<dbReference type="InterPro" id="IPR052058">
    <property type="entry name" value="Alcohol_O-acetyltransferase"/>
</dbReference>
<dbReference type="OrthoDB" id="342498at2759"/>
<reference evidence="2" key="1">
    <citation type="submission" date="2013-10" db="EMBL/GenBank/DDBJ databases">
        <title>Genomic analysis of the causative agents of coccidiosis in chickens.</title>
        <authorList>
            <person name="Reid A.J."/>
            <person name="Blake D."/>
            <person name="Billington K."/>
            <person name="Browne H."/>
            <person name="Dunn M."/>
            <person name="Hung S."/>
            <person name="Kawahara F."/>
            <person name="Miranda-Saavedra D."/>
            <person name="Mourier T."/>
            <person name="Nagra H."/>
            <person name="Otto T.D."/>
            <person name="Rawlings N."/>
            <person name="Sanchez A."/>
            <person name="Sanders M."/>
            <person name="Subramaniam C."/>
            <person name="Tay Y."/>
            <person name="Dear P."/>
            <person name="Doerig C."/>
            <person name="Gruber A."/>
            <person name="Parkinson J."/>
            <person name="Shirley M."/>
            <person name="Wan K.L."/>
            <person name="Berriman M."/>
            <person name="Tomley F."/>
            <person name="Pain A."/>
        </authorList>
    </citation>
    <scope>NUCLEOTIDE SEQUENCE</scope>
    <source>
        <strain evidence="2">Houghton</strain>
    </source>
</reference>
<feature type="region of interest" description="Disordered" evidence="1">
    <location>
        <begin position="689"/>
        <end position="719"/>
    </location>
</feature>